<organism evidence="1 2">
    <name type="scientific">Rotaria sordida</name>
    <dbReference type="NCBI Taxonomy" id="392033"/>
    <lineage>
        <taxon>Eukaryota</taxon>
        <taxon>Metazoa</taxon>
        <taxon>Spiralia</taxon>
        <taxon>Gnathifera</taxon>
        <taxon>Rotifera</taxon>
        <taxon>Eurotatoria</taxon>
        <taxon>Bdelloidea</taxon>
        <taxon>Philodinida</taxon>
        <taxon>Philodinidae</taxon>
        <taxon>Rotaria</taxon>
    </lineage>
</organism>
<evidence type="ECO:0000313" key="1">
    <source>
        <dbReference type="EMBL" id="CAF1145875.1"/>
    </source>
</evidence>
<proteinExistence type="predicted"/>
<evidence type="ECO:0000313" key="2">
    <source>
        <dbReference type="Proteomes" id="UP000663882"/>
    </source>
</evidence>
<accession>A0A814SBI0</accession>
<name>A0A814SBI0_9BILA</name>
<protein>
    <submittedName>
        <fullName evidence="1">Uncharacterized protein</fullName>
    </submittedName>
</protein>
<sequence length="295" mass="33674">MIFLKRHKYGVIDVDDVLRGRQTTAQTIYNLTDSYRERIKQILIEPLQQRAVTIRLNVSFVDANHRYFSIDLFCRAYFGVKSGDLIVKSLQAHLQEFGINDLTSVNILCDRGSNFVKGFRDYDPLFCYGHPLNNILKTSVFSKCKKQKKHSCSTSTVDIATSSNNSTVRKEQKNTLSSISDILSNEDEFEDDEDVLISIPVTRNRKKKDDNQQLSAKASVDDIPNEAKAVLLTLSQCNKIIKFIKKSGLNKEIQRSGGVTVHQAIDIRWLSIIESLESILRSFKIIKRILINKQQ</sequence>
<reference evidence="1" key="1">
    <citation type="submission" date="2021-02" db="EMBL/GenBank/DDBJ databases">
        <authorList>
            <person name="Nowell W R."/>
        </authorList>
    </citation>
    <scope>NUCLEOTIDE SEQUENCE</scope>
</reference>
<dbReference type="InterPro" id="IPR012337">
    <property type="entry name" value="RNaseH-like_sf"/>
</dbReference>
<dbReference type="SUPFAM" id="SSF53098">
    <property type="entry name" value="Ribonuclease H-like"/>
    <property type="match status" value="1"/>
</dbReference>
<gene>
    <name evidence="1" type="ORF">RFH988_LOCUS21638</name>
</gene>
<dbReference type="OrthoDB" id="1607513at2759"/>
<dbReference type="EMBL" id="CAJNOO010001391">
    <property type="protein sequence ID" value="CAF1145875.1"/>
    <property type="molecule type" value="Genomic_DNA"/>
</dbReference>
<dbReference type="AlphaFoldDB" id="A0A814SBI0"/>
<dbReference type="Proteomes" id="UP000663882">
    <property type="component" value="Unassembled WGS sequence"/>
</dbReference>
<comment type="caution">
    <text evidence="1">The sequence shown here is derived from an EMBL/GenBank/DDBJ whole genome shotgun (WGS) entry which is preliminary data.</text>
</comment>